<dbReference type="AlphaFoldDB" id="A0AAV7HSM2"/>
<sequence>MSRNGSTICGQELSTKCLILARVELESPPELENIVSSVSIRTKNRSEINVTLNSSEAHDHDAKRIERSSARIQIETPFIIQPARSFVLSPPPGVWDRSVRRQEATPSLFSILSPSTNIILLSTFLSLRRIPFSLSFLLAQPCKQFIVPPLILSTKPSLEAIPSNDAIRFHESTWIT</sequence>
<reference evidence="1 2" key="1">
    <citation type="journal article" date="2021" name="J. Hered.">
        <title>A chromosome-level genome assembly of the parasitoid wasp, Cotesia glomerata (Hymenoptera: Braconidae).</title>
        <authorList>
            <person name="Pinto B.J."/>
            <person name="Weis J.J."/>
            <person name="Gamble T."/>
            <person name="Ode P.J."/>
            <person name="Paul R."/>
            <person name="Zaspel J.M."/>
        </authorList>
    </citation>
    <scope>NUCLEOTIDE SEQUENCE [LARGE SCALE GENOMIC DNA]</scope>
    <source>
        <strain evidence="1">CgM1</strain>
    </source>
</reference>
<accession>A0AAV7HSM2</accession>
<keyword evidence="2" id="KW-1185">Reference proteome</keyword>
<name>A0AAV7HSM2_COTGL</name>
<evidence type="ECO:0000313" key="2">
    <source>
        <dbReference type="Proteomes" id="UP000826195"/>
    </source>
</evidence>
<proteinExistence type="predicted"/>
<dbReference type="EMBL" id="JAHXZJ010002237">
    <property type="protein sequence ID" value="KAH0547077.1"/>
    <property type="molecule type" value="Genomic_DNA"/>
</dbReference>
<protein>
    <submittedName>
        <fullName evidence="1">Uncharacterized protein</fullName>
    </submittedName>
</protein>
<comment type="caution">
    <text evidence="1">The sequence shown here is derived from an EMBL/GenBank/DDBJ whole genome shotgun (WGS) entry which is preliminary data.</text>
</comment>
<gene>
    <name evidence="1" type="ORF">KQX54_016980</name>
</gene>
<dbReference type="Proteomes" id="UP000826195">
    <property type="component" value="Unassembled WGS sequence"/>
</dbReference>
<organism evidence="1 2">
    <name type="scientific">Cotesia glomerata</name>
    <name type="common">Lepidopteran parasitic wasp</name>
    <name type="synonym">Apanteles glomeratus</name>
    <dbReference type="NCBI Taxonomy" id="32391"/>
    <lineage>
        <taxon>Eukaryota</taxon>
        <taxon>Metazoa</taxon>
        <taxon>Ecdysozoa</taxon>
        <taxon>Arthropoda</taxon>
        <taxon>Hexapoda</taxon>
        <taxon>Insecta</taxon>
        <taxon>Pterygota</taxon>
        <taxon>Neoptera</taxon>
        <taxon>Endopterygota</taxon>
        <taxon>Hymenoptera</taxon>
        <taxon>Apocrita</taxon>
        <taxon>Ichneumonoidea</taxon>
        <taxon>Braconidae</taxon>
        <taxon>Microgastrinae</taxon>
        <taxon>Cotesia</taxon>
    </lineage>
</organism>
<evidence type="ECO:0000313" key="1">
    <source>
        <dbReference type="EMBL" id="KAH0547077.1"/>
    </source>
</evidence>